<sequence length="91" mass="9916">MNYGQSQAVMVLAGERMGYPMANAGNARAVLEGKPVHVMFGAAIEKEATELHNKIRTQADLVNQANKHCTDLIAEYHLAEKPQGTSHRPGM</sequence>
<reference evidence="1 2" key="1">
    <citation type="submission" date="2024-04" db="EMBL/GenBank/DDBJ databases">
        <title>Dissimilatory iodate-reducing microorganisms contribute to the enrichment of iodine in groundwater.</title>
        <authorList>
            <person name="Jiang Z."/>
        </authorList>
    </citation>
    <scope>NUCLEOTIDE SEQUENCE [LARGE SCALE GENOMIC DNA]</scope>
    <source>
        <strain evidence="1 2">NCP973</strain>
        <plasmid evidence="1 2">unnamed1</plasmid>
    </source>
</reference>
<organism evidence="1 2">
    <name type="scientific">Azonexus hydrophilus</name>
    <dbReference type="NCBI Taxonomy" id="418702"/>
    <lineage>
        <taxon>Bacteria</taxon>
        <taxon>Pseudomonadati</taxon>
        <taxon>Pseudomonadota</taxon>
        <taxon>Betaproteobacteria</taxon>
        <taxon>Rhodocyclales</taxon>
        <taxon>Azonexaceae</taxon>
        <taxon>Azonexus</taxon>
    </lineage>
</organism>
<evidence type="ECO:0000313" key="2">
    <source>
        <dbReference type="Proteomes" id="UP001479520"/>
    </source>
</evidence>
<proteinExistence type="predicted"/>
<dbReference type="RefSeq" id="WP_341744599.1">
    <property type="nucleotide sequence ID" value="NZ_CP151407.1"/>
</dbReference>
<accession>A0ABZ2XKV7</accession>
<name>A0ABZ2XKV7_9RHOO</name>
<geneLocation type="plasmid" evidence="1 2">
    <name>unnamed1</name>
</geneLocation>
<dbReference type="Proteomes" id="UP001479520">
    <property type="component" value="Plasmid unnamed1"/>
</dbReference>
<keyword evidence="1" id="KW-0614">Plasmid</keyword>
<protein>
    <submittedName>
        <fullName evidence="1">Uncharacterized protein</fullName>
    </submittedName>
</protein>
<evidence type="ECO:0000313" key="1">
    <source>
        <dbReference type="EMBL" id="WZJ23260.1"/>
    </source>
</evidence>
<keyword evidence="2" id="KW-1185">Reference proteome</keyword>
<gene>
    <name evidence="1" type="ORF">AADV58_17785</name>
</gene>
<dbReference type="EMBL" id="CP151407">
    <property type="protein sequence ID" value="WZJ23260.1"/>
    <property type="molecule type" value="Genomic_DNA"/>
</dbReference>